<organism evidence="1 2">
    <name type="scientific">Raineya orbicola</name>
    <dbReference type="NCBI Taxonomy" id="2016530"/>
    <lineage>
        <taxon>Bacteria</taxon>
        <taxon>Pseudomonadati</taxon>
        <taxon>Bacteroidota</taxon>
        <taxon>Cytophagia</taxon>
        <taxon>Cytophagales</taxon>
        <taxon>Raineyaceae</taxon>
        <taxon>Raineya</taxon>
    </lineage>
</organism>
<keyword evidence="2" id="KW-1185">Reference proteome</keyword>
<proteinExistence type="predicted"/>
<evidence type="ECO:0000313" key="1">
    <source>
        <dbReference type="EMBL" id="PKQ70572.1"/>
    </source>
</evidence>
<reference evidence="1 2" key="1">
    <citation type="submission" date="2017-06" db="EMBL/GenBank/DDBJ databases">
        <title>Raineya orbicola gen. nov., sp. nov. a slightly thermophilic bacterium of the phylum Bacteroidetes and the description of Raineyaceae fam. nov.</title>
        <authorList>
            <person name="Albuquerque L."/>
            <person name="Polonia A.R.M."/>
            <person name="Barroso C."/>
            <person name="Froufe H.J.C."/>
            <person name="Lage O."/>
            <person name="Lobo-Da-Cunha A."/>
            <person name="Egas C."/>
            <person name="Da Costa M.S."/>
        </authorList>
    </citation>
    <scope>NUCLEOTIDE SEQUENCE [LARGE SCALE GENOMIC DNA]</scope>
    <source>
        <strain evidence="1 2">SPSPC-11</strain>
    </source>
</reference>
<dbReference type="InterPro" id="IPR021272">
    <property type="entry name" value="DUF2851"/>
</dbReference>
<dbReference type="Proteomes" id="UP000233387">
    <property type="component" value="Unassembled WGS sequence"/>
</dbReference>
<dbReference type="AlphaFoldDB" id="A0A2N3IJR1"/>
<dbReference type="RefSeq" id="WP_101357570.1">
    <property type="nucleotide sequence ID" value="NZ_NKXO01000004.1"/>
</dbReference>
<dbReference type="EMBL" id="NKXO01000004">
    <property type="protein sequence ID" value="PKQ70572.1"/>
    <property type="molecule type" value="Genomic_DNA"/>
</dbReference>
<protein>
    <recommendedName>
        <fullName evidence="3">DUF2851 domain-containing protein</fullName>
    </recommendedName>
</protein>
<evidence type="ECO:0008006" key="3">
    <source>
        <dbReference type="Google" id="ProtNLM"/>
    </source>
</evidence>
<sequence length="426" mass="50022">MREDFLHFIWQHLYFSQENLQTLAGESLKILDTGKYNPNEGADFENAIVAFNGKHRKGYVEMHLKTSDWLKHGHNQNAKYENVILHIVWENDLKELQQVPLPTLELKNRVNPTLLHNYRQLLANKNFIPCENLFAEVENIFVLSTWDKMLVQRLERKSEKVKQIWQETRQDWEETTYRLLTESFGFKINAEPCAKLARQTPLKIFLKHQNSLLQIEALLFGQAGFLSENLENEYAQNLQREYQFLQHKYNLVPLQVSEWNFLRLRPANFPTIRLAQLAQILFQNVNLFSVLLYAEKFETLQKIFSVNVSDYWQKHYHFGKTTEKTASKLGKSSFQSLLINAIVPLLVFYSKSYQKPEYLDKAISFLEQLPAESNHIIEKWQKIGAEPQSAADTQALLELFHTHCQLKKCLQCGIGIELLRKNYTKS</sequence>
<gene>
    <name evidence="1" type="ORF">Rain11_0302</name>
</gene>
<name>A0A2N3IJR1_9BACT</name>
<dbReference type="OrthoDB" id="1005072at2"/>
<accession>A0A2N3IJR1</accession>
<dbReference type="Pfam" id="PF11013">
    <property type="entry name" value="DUF2851"/>
    <property type="match status" value="1"/>
</dbReference>
<evidence type="ECO:0000313" key="2">
    <source>
        <dbReference type="Proteomes" id="UP000233387"/>
    </source>
</evidence>
<comment type="caution">
    <text evidence="1">The sequence shown here is derived from an EMBL/GenBank/DDBJ whole genome shotgun (WGS) entry which is preliminary data.</text>
</comment>